<proteinExistence type="predicted"/>
<dbReference type="InterPro" id="IPR039539">
    <property type="entry name" value="Ras_GTPase_bind_prot"/>
</dbReference>
<dbReference type="InterPro" id="IPR032710">
    <property type="entry name" value="NTF2-like_dom_sf"/>
</dbReference>
<dbReference type="InterPro" id="IPR018222">
    <property type="entry name" value="Nuclear_transport_factor_2_euk"/>
</dbReference>
<evidence type="ECO:0000256" key="1">
    <source>
        <dbReference type="ARBA" id="ARBA00022884"/>
    </source>
</evidence>
<dbReference type="InterPro" id="IPR002075">
    <property type="entry name" value="NTF2_dom"/>
</dbReference>
<gene>
    <name evidence="6" type="ORF">ACMD2_24583</name>
</gene>
<evidence type="ECO:0000256" key="2">
    <source>
        <dbReference type="PROSITE-ProRule" id="PRU00176"/>
    </source>
</evidence>
<keyword evidence="1 2" id="KW-0694">RNA-binding</keyword>
<dbReference type="GO" id="GO:0003729">
    <property type="term" value="F:mRNA binding"/>
    <property type="evidence" value="ECO:0007669"/>
    <property type="project" value="TreeGrafter"/>
</dbReference>
<dbReference type="PANTHER" id="PTHR10693">
    <property type="entry name" value="RAS GTPASE-ACTIVATING PROTEIN-BINDING PROTEIN"/>
    <property type="match status" value="1"/>
</dbReference>
<dbReference type="AlphaFoldDB" id="A0A199UVA6"/>
<dbReference type="PROSITE" id="PS50102">
    <property type="entry name" value="RRM"/>
    <property type="match status" value="1"/>
</dbReference>
<dbReference type="SUPFAM" id="SSF54427">
    <property type="entry name" value="NTF2-like"/>
    <property type="match status" value="1"/>
</dbReference>
<dbReference type="InterPro" id="IPR000504">
    <property type="entry name" value="RRM_dom"/>
</dbReference>
<dbReference type="Pfam" id="PF00076">
    <property type="entry name" value="RRM_1"/>
    <property type="match status" value="1"/>
</dbReference>
<comment type="caution">
    <text evidence="6">The sequence shown here is derived from an EMBL/GenBank/DDBJ whole genome shotgun (WGS) entry which is preliminary data.</text>
</comment>
<evidence type="ECO:0000256" key="3">
    <source>
        <dbReference type="SAM" id="MobiDB-lite"/>
    </source>
</evidence>
<dbReference type="STRING" id="4615.A0A199UVA6"/>
<evidence type="ECO:0000259" key="5">
    <source>
        <dbReference type="PROSITE" id="PS50177"/>
    </source>
</evidence>
<dbReference type="CDD" id="cd00780">
    <property type="entry name" value="NTF2"/>
    <property type="match status" value="1"/>
</dbReference>
<dbReference type="CDD" id="cd00590">
    <property type="entry name" value="RRM_SF"/>
    <property type="match status" value="1"/>
</dbReference>
<feature type="region of interest" description="Disordered" evidence="3">
    <location>
        <begin position="136"/>
        <end position="155"/>
    </location>
</feature>
<dbReference type="SUPFAM" id="SSF54928">
    <property type="entry name" value="RNA-binding domain, RBD"/>
    <property type="match status" value="1"/>
</dbReference>
<feature type="domain" description="RRM" evidence="4">
    <location>
        <begin position="285"/>
        <end position="375"/>
    </location>
</feature>
<dbReference type="Proteomes" id="UP000092600">
    <property type="component" value="Unassembled WGS sequence"/>
</dbReference>
<feature type="region of interest" description="Disordered" evidence="3">
    <location>
        <begin position="237"/>
        <end position="286"/>
    </location>
</feature>
<dbReference type="PANTHER" id="PTHR10693:SF20">
    <property type="entry name" value="AT27578P"/>
    <property type="match status" value="1"/>
</dbReference>
<dbReference type="GO" id="GO:1990904">
    <property type="term" value="C:ribonucleoprotein complex"/>
    <property type="evidence" value="ECO:0007669"/>
    <property type="project" value="TreeGrafter"/>
</dbReference>
<organism evidence="6 7">
    <name type="scientific">Ananas comosus</name>
    <name type="common">Pineapple</name>
    <name type="synonym">Ananas ananas</name>
    <dbReference type="NCBI Taxonomy" id="4615"/>
    <lineage>
        <taxon>Eukaryota</taxon>
        <taxon>Viridiplantae</taxon>
        <taxon>Streptophyta</taxon>
        <taxon>Embryophyta</taxon>
        <taxon>Tracheophyta</taxon>
        <taxon>Spermatophyta</taxon>
        <taxon>Magnoliopsida</taxon>
        <taxon>Liliopsida</taxon>
        <taxon>Poales</taxon>
        <taxon>Bromeliaceae</taxon>
        <taxon>Bromelioideae</taxon>
        <taxon>Ananas</taxon>
    </lineage>
</organism>
<dbReference type="PROSITE" id="PS50177">
    <property type="entry name" value="NTF2_DOMAIN"/>
    <property type="match status" value="1"/>
</dbReference>
<evidence type="ECO:0000313" key="6">
    <source>
        <dbReference type="EMBL" id="OAY68580.1"/>
    </source>
</evidence>
<dbReference type="InterPro" id="IPR035979">
    <property type="entry name" value="RBD_domain_sf"/>
</dbReference>
<protein>
    <submittedName>
        <fullName evidence="6">Putative G3BP-like protein</fullName>
    </submittedName>
</protein>
<accession>A0A199UVA6</accession>
<dbReference type="InterPro" id="IPR012677">
    <property type="entry name" value="Nucleotide-bd_a/b_plait_sf"/>
</dbReference>
<feature type="compositionally biased region" description="Acidic residues" evidence="3">
    <location>
        <begin position="166"/>
        <end position="184"/>
    </location>
</feature>
<feature type="domain" description="NTF2" evidence="5">
    <location>
        <begin position="13"/>
        <end position="127"/>
    </location>
</feature>
<dbReference type="EMBL" id="LSRQ01004856">
    <property type="protein sequence ID" value="OAY68580.1"/>
    <property type="molecule type" value="Genomic_DNA"/>
</dbReference>
<dbReference type="Pfam" id="PF02136">
    <property type="entry name" value="NTF2"/>
    <property type="match status" value="1"/>
</dbReference>
<dbReference type="SMART" id="SM00360">
    <property type="entry name" value="RRM"/>
    <property type="match status" value="1"/>
</dbReference>
<feature type="region of interest" description="Disordered" evidence="3">
    <location>
        <begin position="160"/>
        <end position="184"/>
    </location>
</feature>
<evidence type="ECO:0000259" key="4">
    <source>
        <dbReference type="PROSITE" id="PS50102"/>
    </source>
</evidence>
<feature type="compositionally biased region" description="Low complexity" evidence="3">
    <location>
        <begin position="266"/>
        <end position="275"/>
    </location>
</feature>
<sequence>MASPPPTPSAQVVGHAFVQQYYNILHQSPELVYRFYQESSKLGRPDEHGEMSSITTTEAINEKILSMDFLKAEIKTIDAQESLDGGVTVLVTGHITGKDNAVRDFTQSFFLAPQDRGYFVLNDIFRYVREDVQDNNQQGSEGLVNDPVSVPQQEQHAVVRDVSSWEPEDANEEEVYNPSDNDDESVVEDEAAVVEVVNKATDISQAIIADSSDSAVHEEAPKKSYASIVKVMKDNTAPVSAPTHPARPAQPKPERQAPAPVAEIPASSSSHAESSNVQEPEGDGHSIYVKSLPLSATPAELEEEFKKFGTIKPGGIQVRSNRVQGFCFGFVEFEEASAVQSAIECGILQLLSKSESEASPILIGGRQAIVEEKRATGSRGKFDDPQIPILLATEEGLHQVEAAEGSGTRRAGGAATTAAGGATVGLVSTTAQAAEAMSGIRGSTMQDLPAAVGTAPGFPPVVQLLLNNNAAAAAAAAAALLADFLSFLSI</sequence>
<evidence type="ECO:0000313" key="7">
    <source>
        <dbReference type="Proteomes" id="UP000092600"/>
    </source>
</evidence>
<dbReference type="FunFam" id="3.10.450.50:FF:000003">
    <property type="entry name" value="Nuclear transport factor 2 family protein"/>
    <property type="match status" value="1"/>
</dbReference>
<name>A0A199UVA6_ANACO</name>
<dbReference type="Gene3D" id="3.30.70.330">
    <property type="match status" value="1"/>
</dbReference>
<dbReference type="Gene3D" id="3.10.450.50">
    <property type="match status" value="1"/>
</dbReference>
<dbReference type="GO" id="GO:0005829">
    <property type="term" value="C:cytosol"/>
    <property type="evidence" value="ECO:0007669"/>
    <property type="project" value="TreeGrafter"/>
</dbReference>
<reference evidence="6 7" key="1">
    <citation type="journal article" date="2016" name="DNA Res.">
        <title>The draft genome of MD-2 pineapple using hybrid error correction of long reads.</title>
        <authorList>
            <person name="Redwan R.M."/>
            <person name="Saidin A."/>
            <person name="Kumar S.V."/>
        </authorList>
    </citation>
    <scope>NUCLEOTIDE SEQUENCE [LARGE SCALE GENOMIC DNA]</scope>
    <source>
        <strain evidence="7">cv. MD2</strain>
        <tissue evidence="6">Leaf</tissue>
    </source>
</reference>